<protein>
    <submittedName>
        <fullName evidence="1">Uncharacterized protein</fullName>
    </submittedName>
</protein>
<dbReference type="EMBL" id="CAGS01000401">
    <property type="protein sequence ID" value="CCF85170.1"/>
    <property type="molecule type" value="Genomic_DNA"/>
</dbReference>
<keyword evidence="2" id="KW-1185">Reference proteome</keyword>
<accession>I4EKF8</accession>
<dbReference type="Proteomes" id="UP000004221">
    <property type="component" value="Unassembled WGS sequence"/>
</dbReference>
<proteinExistence type="predicted"/>
<sequence>MLGTRVSEVKEHGFSVFFGKHRQLRFSLNWLLAALDTGRSLLYRVFVMWLGFRLLRFPLISWEDRRQMRKGFGHFIGMFGIEGIKAWLFHR</sequence>
<name>I4EKF8_9BACT</name>
<dbReference type="AlphaFoldDB" id="I4EKF8"/>
<evidence type="ECO:0000313" key="2">
    <source>
        <dbReference type="Proteomes" id="UP000004221"/>
    </source>
</evidence>
<comment type="caution">
    <text evidence="1">The sequence shown here is derived from an EMBL/GenBank/DDBJ whole genome shotgun (WGS) entry which is preliminary data.</text>
</comment>
<evidence type="ECO:0000313" key="1">
    <source>
        <dbReference type="EMBL" id="CCF85170.1"/>
    </source>
</evidence>
<organism evidence="1 2">
    <name type="scientific">Nitrolancea hollandica Lb</name>
    <dbReference type="NCBI Taxonomy" id="1129897"/>
    <lineage>
        <taxon>Bacteria</taxon>
        <taxon>Pseudomonadati</taxon>
        <taxon>Thermomicrobiota</taxon>
        <taxon>Thermomicrobia</taxon>
        <taxon>Sphaerobacterales</taxon>
        <taxon>Sphaerobacterineae</taxon>
        <taxon>Sphaerobacteraceae</taxon>
        <taxon>Nitrolancea</taxon>
    </lineage>
</organism>
<gene>
    <name evidence="1" type="ORF">NITHO_460006</name>
</gene>
<reference evidence="1 2" key="1">
    <citation type="journal article" date="2012" name="ISME J.">
        <title>Nitrification expanded: discovery, physiology and genomics of a nitrite-oxidizing bacterium from the phylum Chloroflexi.</title>
        <authorList>
            <person name="Sorokin D.Y."/>
            <person name="Lucker S."/>
            <person name="Vejmelkova D."/>
            <person name="Kostrikina N.A."/>
            <person name="Kleerebezem R."/>
            <person name="Rijpstra W.I."/>
            <person name="Damste J.S."/>
            <person name="Le Paslier D."/>
            <person name="Muyzer G."/>
            <person name="Wagner M."/>
            <person name="van Loosdrecht M.C."/>
            <person name="Daims H."/>
        </authorList>
    </citation>
    <scope>NUCLEOTIDE SEQUENCE [LARGE SCALE GENOMIC DNA]</scope>
    <source>
        <strain evidence="2">none</strain>
    </source>
</reference>